<protein>
    <submittedName>
        <fullName evidence="2">Putative pyruvyl transferase EpsO</fullName>
    </submittedName>
</protein>
<proteinExistence type="predicted"/>
<reference evidence="2 3" key="1">
    <citation type="journal article" date="2019" name="Emerg. Microbes Infect.">
        <title>Comprehensive subspecies identification of 175 nontuberculous mycobacteria species based on 7547 genomic profiles.</title>
        <authorList>
            <person name="Matsumoto Y."/>
            <person name="Kinjo T."/>
            <person name="Motooka D."/>
            <person name="Nabeya D."/>
            <person name="Jung N."/>
            <person name="Uechi K."/>
            <person name="Horii T."/>
            <person name="Iida T."/>
            <person name="Fujita J."/>
            <person name="Nakamura S."/>
        </authorList>
    </citation>
    <scope>NUCLEOTIDE SEQUENCE [LARGE SCALE GENOMIC DNA]</scope>
    <source>
        <strain evidence="2 3">JCM 12405</strain>
    </source>
</reference>
<dbReference type="GO" id="GO:0016740">
    <property type="term" value="F:transferase activity"/>
    <property type="evidence" value="ECO:0007669"/>
    <property type="project" value="UniProtKB-KW"/>
</dbReference>
<dbReference type="AlphaFoldDB" id="A0A7I7VS52"/>
<dbReference type="Pfam" id="PF04230">
    <property type="entry name" value="PS_pyruv_trans"/>
    <property type="match status" value="1"/>
</dbReference>
<evidence type="ECO:0000313" key="3">
    <source>
        <dbReference type="Proteomes" id="UP000467201"/>
    </source>
</evidence>
<name>A0A7I7VS52_9MYCO</name>
<dbReference type="InterPro" id="IPR007345">
    <property type="entry name" value="Polysacch_pyruvyl_Trfase"/>
</dbReference>
<evidence type="ECO:0000259" key="1">
    <source>
        <dbReference type="Pfam" id="PF04230"/>
    </source>
</evidence>
<dbReference type="EMBL" id="AP022605">
    <property type="protein sequence ID" value="BBZ08119.1"/>
    <property type="molecule type" value="Genomic_DNA"/>
</dbReference>
<evidence type="ECO:0000313" key="2">
    <source>
        <dbReference type="EMBL" id="BBZ08119.1"/>
    </source>
</evidence>
<sequence length="326" mass="36408">MSDGAALTDFVERIRDRLMNDLRPVFAGVPEWDLVDFPHHFNCGDHVIWLGCLKIAEEFGIRVCSTTSSHTYRADKLKATGPIVINGGGNLGGLYPHHDDLRLRILTDFRNRPIVQMPQSIELTNADALGKLKRAVALHGDFTLLVRDHRSLVIARREFDCRTELVPDAAFALGNLERRPPREEVVLHARQDDEAAGEQISGHPTVDWNKAGILSLRNLGRSAVSVADKLSSPVLTSAVANRFAQQNLDCAIRTLSRGRFLVTDRLHGHVIATLCGIEHIVVNDRYGKVQALWEAWTKNAPMATFVPTWITAETALAERISRRYVF</sequence>
<dbReference type="Proteomes" id="UP000467201">
    <property type="component" value="Chromosome"/>
</dbReference>
<organism evidence="2 3">
    <name type="scientific">Mycolicibacterium doricum</name>
    <dbReference type="NCBI Taxonomy" id="126673"/>
    <lineage>
        <taxon>Bacteria</taxon>
        <taxon>Bacillati</taxon>
        <taxon>Actinomycetota</taxon>
        <taxon>Actinomycetes</taxon>
        <taxon>Mycobacteriales</taxon>
        <taxon>Mycobacteriaceae</taxon>
        <taxon>Mycolicibacterium</taxon>
    </lineage>
</organism>
<accession>A0A7I7VS52</accession>
<gene>
    <name evidence="2" type="primary">epsO</name>
    <name evidence="2" type="ORF">MDOR_22880</name>
</gene>
<keyword evidence="2" id="KW-0808">Transferase</keyword>
<dbReference type="KEGG" id="mdr:MDOR_22880"/>
<feature type="domain" description="Polysaccharide pyruvyl transferase" evidence="1">
    <location>
        <begin position="42"/>
        <end position="283"/>
    </location>
</feature>